<sequence>MVSGLLFQFLLMPIVQRFALSDHRCNTRLLLVPVFARPPNVSGQCHGRRKRHERPRVVITDDPDSVSITFMVFVETAYNAESCSEKTVFKKCFNMMATLSWVIETASQLTTEHLCTTCRETSSTDRKGRLCVRLLV</sequence>
<dbReference type="EMBL" id="JACVVK020000070">
    <property type="protein sequence ID" value="KAK7496069.1"/>
    <property type="molecule type" value="Genomic_DNA"/>
</dbReference>
<evidence type="ECO:0008006" key="4">
    <source>
        <dbReference type="Google" id="ProtNLM"/>
    </source>
</evidence>
<keyword evidence="1" id="KW-0732">Signal</keyword>
<evidence type="ECO:0000313" key="3">
    <source>
        <dbReference type="Proteomes" id="UP001519460"/>
    </source>
</evidence>
<dbReference type="AlphaFoldDB" id="A0ABD0L9J4"/>
<gene>
    <name evidence="2" type="ORF">BaRGS_00012770</name>
</gene>
<dbReference type="Proteomes" id="UP001519460">
    <property type="component" value="Unassembled WGS sequence"/>
</dbReference>
<keyword evidence="3" id="KW-1185">Reference proteome</keyword>
<feature type="signal peptide" evidence="1">
    <location>
        <begin position="1"/>
        <end position="21"/>
    </location>
</feature>
<evidence type="ECO:0000313" key="2">
    <source>
        <dbReference type="EMBL" id="KAK7496069.1"/>
    </source>
</evidence>
<protein>
    <recommendedName>
        <fullName evidence="4">Secreted protein</fullName>
    </recommendedName>
</protein>
<accession>A0ABD0L9J4</accession>
<reference evidence="2 3" key="1">
    <citation type="journal article" date="2023" name="Sci. Data">
        <title>Genome assembly of the Korean intertidal mud-creeper Batillaria attramentaria.</title>
        <authorList>
            <person name="Patra A.K."/>
            <person name="Ho P.T."/>
            <person name="Jun S."/>
            <person name="Lee S.J."/>
            <person name="Kim Y."/>
            <person name="Won Y.J."/>
        </authorList>
    </citation>
    <scope>NUCLEOTIDE SEQUENCE [LARGE SCALE GENOMIC DNA]</scope>
    <source>
        <strain evidence="2">Wonlab-2016</strain>
    </source>
</reference>
<evidence type="ECO:0000256" key="1">
    <source>
        <dbReference type="SAM" id="SignalP"/>
    </source>
</evidence>
<organism evidence="2 3">
    <name type="scientific">Batillaria attramentaria</name>
    <dbReference type="NCBI Taxonomy" id="370345"/>
    <lineage>
        <taxon>Eukaryota</taxon>
        <taxon>Metazoa</taxon>
        <taxon>Spiralia</taxon>
        <taxon>Lophotrochozoa</taxon>
        <taxon>Mollusca</taxon>
        <taxon>Gastropoda</taxon>
        <taxon>Caenogastropoda</taxon>
        <taxon>Sorbeoconcha</taxon>
        <taxon>Cerithioidea</taxon>
        <taxon>Batillariidae</taxon>
        <taxon>Batillaria</taxon>
    </lineage>
</organism>
<comment type="caution">
    <text evidence="2">The sequence shown here is derived from an EMBL/GenBank/DDBJ whole genome shotgun (WGS) entry which is preliminary data.</text>
</comment>
<feature type="chain" id="PRO_5044799151" description="Secreted protein" evidence="1">
    <location>
        <begin position="22"/>
        <end position="136"/>
    </location>
</feature>
<name>A0ABD0L9J4_9CAEN</name>
<proteinExistence type="predicted"/>